<organism evidence="2 3">
    <name type="scientific">Microvirga brassicacearum</name>
    <dbReference type="NCBI Taxonomy" id="2580413"/>
    <lineage>
        <taxon>Bacteria</taxon>
        <taxon>Pseudomonadati</taxon>
        <taxon>Pseudomonadota</taxon>
        <taxon>Alphaproteobacteria</taxon>
        <taxon>Hyphomicrobiales</taxon>
        <taxon>Methylobacteriaceae</taxon>
        <taxon>Microvirga</taxon>
    </lineage>
</organism>
<gene>
    <name evidence="2" type="ORF">FEZ63_21595</name>
</gene>
<dbReference type="RefSeq" id="WP_150948533.1">
    <property type="nucleotide sequence ID" value="NZ_VCMV01000061.1"/>
</dbReference>
<accession>A0A5N3P4Y4</accession>
<dbReference type="AlphaFoldDB" id="A0A5N3P4Y4"/>
<dbReference type="Proteomes" id="UP000325684">
    <property type="component" value="Unassembled WGS sequence"/>
</dbReference>
<proteinExistence type="predicted"/>
<feature type="compositionally biased region" description="Basic and acidic residues" evidence="1">
    <location>
        <begin position="75"/>
        <end position="93"/>
    </location>
</feature>
<protein>
    <submittedName>
        <fullName evidence="2">Uncharacterized protein</fullName>
    </submittedName>
</protein>
<evidence type="ECO:0000256" key="1">
    <source>
        <dbReference type="SAM" id="MobiDB-lite"/>
    </source>
</evidence>
<sequence length="93" mass="10775">MLTVVQVQPGALRNWRCLELVVDGRGIARQERRRLRQALQEIVDRGHLLIEAEGERSRSVTGMVLDSISFHHRARDQQSRRDKTCGKDDRREG</sequence>
<reference evidence="2 3" key="1">
    <citation type="journal article" date="2019" name="Microorganisms">
        <title>Genome Insights into the Novel Species Microvirga brassicacearum, a Rapeseed Endophyte with Biotechnological Potential.</title>
        <authorList>
            <person name="Jimenez-Gomez A."/>
            <person name="Saati-Santamaria Z."/>
            <person name="Igual J.M."/>
            <person name="Rivas R."/>
            <person name="Mateos P.F."/>
            <person name="Garcia-Fraile P."/>
        </authorList>
    </citation>
    <scope>NUCLEOTIDE SEQUENCE [LARGE SCALE GENOMIC DNA]</scope>
    <source>
        <strain evidence="2 3">CDVBN77</strain>
    </source>
</reference>
<evidence type="ECO:0000313" key="3">
    <source>
        <dbReference type="Proteomes" id="UP000325684"/>
    </source>
</evidence>
<evidence type="ECO:0000313" key="2">
    <source>
        <dbReference type="EMBL" id="KAB0264765.1"/>
    </source>
</evidence>
<name>A0A5N3P4Y4_9HYPH</name>
<comment type="caution">
    <text evidence="2">The sequence shown here is derived from an EMBL/GenBank/DDBJ whole genome shotgun (WGS) entry which is preliminary data.</text>
</comment>
<dbReference type="EMBL" id="VCMV01000061">
    <property type="protein sequence ID" value="KAB0264765.1"/>
    <property type="molecule type" value="Genomic_DNA"/>
</dbReference>
<feature type="region of interest" description="Disordered" evidence="1">
    <location>
        <begin position="71"/>
        <end position="93"/>
    </location>
</feature>
<keyword evidence="3" id="KW-1185">Reference proteome</keyword>